<feature type="domain" description="UspA" evidence="2">
    <location>
        <begin position="5"/>
        <end position="139"/>
    </location>
</feature>
<evidence type="ECO:0000259" key="2">
    <source>
        <dbReference type="Pfam" id="PF00582"/>
    </source>
</evidence>
<dbReference type="Proteomes" id="UP000244867">
    <property type="component" value="Unassembled WGS sequence"/>
</dbReference>
<comment type="caution">
    <text evidence="3">The sequence shown here is derived from an EMBL/GenBank/DDBJ whole genome shotgun (WGS) entry which is preliminary data.</text>
</comment>
<comment type="similarity">
    <text evidence="1">Belongs to the universal stress protein A family.</text>
</comment>
<dbReference type="Gene3D" id="3.40.50.620">
    <property type="entry name" value="HUPs"/>
    <property type="match status" value="2"/>
</dbReference>
<dbReference type="PANTHER" id="PTHR46268:SF6">
    <property type="entry name" value="UNIVERSAL STRESS PROTEIN UP12"/>
    <property type="match status" value="1"/>
</dbReference>
<dbReference type="SUPFAM" id="SSF52402">
    <property type="entry name" value="Adenine nucleotide alpha hydrolases-like"/>
    <property type="match status" value="2"/>
</dbReference>
<dbReference type="PANTHER" id="PTHR46268">
    <property type="entry name" value="STRESS RESPONSE PROTEIN NHAX"/>
    <property type="match status" value="1"/>
</dbReference>
<sequence>MTPSPILLAYDGSTAAELALEWSAEEARHTGTPLVVMMVEDVQPGPTMSSPHHGVSQVVPSPVPGVLDGARARLARAGVLDVALEHRVGRVVTELLDAATTSSLLVVGSNGHEVVGEVFLGSVSQQVARHASCPVVVVRRPHAATARRIVVGVDGSAGSRAALEFACHRAELTGEDVVALHGWHVRNPSTDVWSAVPRTLEDEERRELLLAESIAGLREDHPDAQIEPEAVPVDPATCLVDASTVASMVVVGARGQSFVGGLLLGSVSQAVLRHAQCTVAVVREP</sequence>
<dbReference type="OrthoDB" id="5179911at2"/>
<keyword evidence="4" id="KW-1185">Reference proteome</keyword>
<dbReference type="InterPro" id="IPR014729">
    <property type="entry name" value="Rossmann-like_a/b/a_fold"/>
</dbReference>
<evidence type="ECO:0000256" key="1">
    <source>
        <dbReference type="ARBA" id="ARBA00008791"/>
    </source>
</evidence>
<gene>
    <name evidence="3" type="ORF">C7S10_20165</name>
</gene>
<accession>A0A2R7YSH4</accession>
<dbReference type="PRINTS" id="PR01438">
    <property type="entry name" value="UNVRSLSTRESS"/>
</dbReference>
<dbReference type="Pfam" id="PF00582">
    <property type="entry name" value="Usp"/>
    <property type="match status" value="2"/>
</dbReference>
<dbReference type="InterPro" id="IPR006015">
    <property type="entry name" value="Universal_stress_UspA"/>
</dbReference>
<evidence type="ECO:0000313" key="4">
    <source>
        <dbReference type="Proteomes" id="UP000244867"/>
    </source>
</evidence>
<name>A0A2R7YSH4_9ACTN</name>
<organism evidence="3 4">
    <name type="scientific">Nocardioides currus</name>
    <dbReference type="NCBI Taxonomy" id="2133958"/>
    <lineage>
        <taxon>Bacteria</taxon>
        <taxon>Bacillati</taxon>
        <taxon>Actinomycetota</taxon>
        <taxon>Actinomycetes</taxon>
        <taxon>Propionibacteriales</taxon>
        <taxon>Nocardioidaceae</taxon>
        <taxon>Nocardioides</taxon>
    </lineage>
</organism>
<dbReference type="CDD" id="cd00293">
    <property type="entry name" value="USP-like"/>
    <property type="match status" value="1"/>
</dbReference>
<dbReference type="AlphaFoldDB" id="A0A2R7YSH4"/>
<dbReference type="InterPro" id="IPR006016">
    <property type="entry name" value="UspA"/>
</dbReference>
<dbReference type="EMBL" id="PYXZ01000011">
    <property type="protein sequence ID" value="PUA79332.1"/>
    <property type="molecule type" value="Genomic_DNA"/>
</dbReference>
<dbReference type="RefSeq" id="WP_108346383.1">
    <property type="nucleotide sequence ID" value="NZ_PYXZ01000011.1"/>
</dbReference>
<evidence type="ECO:0000313" key="3">
    <source>
        <dbReference type="EMBL" id="PUA79332.1"/>
    </source>
</evidence>
<proteinExistence type="inferred from homology"/>
<reference evidence="3 4" key="1">
    <citation type="submission" date="2018-03" db="EMBL/GenBank/DDBJ databases">
        <authorList>
            <person name="Keele B.F."/>
        </authorList>
    </citation>
    <scope>NUCLEOTIDE SEQUENCE [LARGE SCALE GENOMIC DNA]</scope>
    <source>
        <strain evidence="3 4">IB-3</strain>
    </source>
</reference>
<protein>
    <submittedName>
        <fullName evidence="3">Universal stress protein</fullName>
    </submittedName>
</protein>
<feature type="domain" description="UspA" evidence="2">
    <location>
        <begin position="147"/>
        <end position="283"/>
    </location>
</feature>